<proteinExistence type="predicted"/>
<organism evidence="1 2">
    <name type="scientific">Sphaerisporangium krabiense</name>
    <dbReference type="NCBI Taxonomy" id="763782"/>
    <lineage>
        <taxon>Bacteria</taxon>
        <taxon>Bacillati</taxon>
        <taxon>Actinomycetota</taxon>
        <taxon>Actinomycetes</taxon>
        <taxon>Streptosporangiales</taxon>
        <taxon>Streptosporangiaceae</taxon>
        <taxon>Sphaerisporangium</taxon>
    </lineage>
</organism>
<evidence type="ECO:0000313" key="2">
    <source>
        <dbReference type="Proteomes" id="UP000588112"/>
    </source>
</evidence>
<comment type="caution">
    <text evidence="1">The sequence shown here is derived from an EMBL/GenBank/DDBJ whole genome shotgun (WGS) entry which is preliminary data.</text>
</comment>
<sequence>MTDQYGLGQRIVDGAAKDPAAARASALATGDLVGAALEIAREIGRQVDGDRYKGADVALKRLEEQGLVTGRELDQLEELVDCLREAAGKRNVPSAVTRRVRDIYLTLLPDPRTSPTALAIASGVNNLVAPRTKGDDDEDSPQVVYLTANEGVTAGAIAGAEVGATMGAIIGGAAGAVAGASIGLAVGVVIGAGCSDEED</sequence>
<reference evidence="1 2" key="1">
    <citation type="submission" date="2020-08" db="EMBL/GenBank/DDBJ databases">
        <title>Sequencing the genomes of 1000 actinobacteria strains.</title>
        <authorList>
            <person name="Klenk H.-P."/>
        </authorList>
    </citation>
    <scope>NUCLEOTIDE SEQUENCE [LARGE SCALE GENOMIC DNA]</scope>
    <source>
        <strain evidence="1 2">DSM 45790</strain>
    </source>
</reference>
<protein>
    <recommendedName>
        <fullName evidence="3">Glycine zipper domain-containing protein</fullName>
    </recommendedName>
</protein>
<evidence type="ECO:0000313" key="1">
    <source>
        <dbReference type="EMBL" id="MBB5631748.1"/>
    </source>
</evidence>
<name>A0A7W9DUI3_9ACTN</name>
<gene>
    <name evidence="1" type="ORF">BJ981_007534</name>
</gene>
<keyword evidence="2" id="KW-1185">Reference proteome</keyword>
<dbReference type="EMBL" id="JACHBR010000004">
    <property type="protein sequence ID" value="MBB5631748.1"/>
    <property type="molecule type" value="Genomic_DNA"/>
</dbReference>
<accession>A0A7W9DUI3</accession>
<dbReference type="Proteomes" id="UP000588112">
    <property type="component" value="Unassembled WGS sequence"/>
</dbReference>
<evidence type="ECO:0008006" key="3">
    <source>
        <dbReference type="Google" id="ProtNLM"/>
    </source>
</evidence>
<dbReference type="RefSeq" id="WP_184618235.1">
    <property type="nucleotide sequence ID" value="NZ_BOOS01000005.1"/>
</dbReference>
<dbReference type="AlphaFoldDB" id="A0A7W9DUI3"/>